<sequence length="379" mass="39902">MKPAQVAIRGAAESRIGAVPGVSEIELRVEAAHLALADAGLDLSDVDGITSASSSPIEVAHYMGITPRWYDGTSVGGCSFLVHVRHAAAAIAAGQCETVLVLHGESGRSHVGKPPRAMGADSIARQFEGPYGVSSPFNMFTLPVLRFLKDRGMSTDALAEVVVAQSKWSEGNPRASRNKLVTIDDVKASPMIAYPFHKMECCVATDGGGALVITSAARAEDGPRPPVYLLGSGEASDSPVVSMMDDLTTSKGFRNSSKDAFEEAGITTGDVDHLMIYDAFAHLPLYGLGDLGFVAHEDAADFIAEGNTSPGGKLPMNTNGGGLRYTHSGMYGMFAIQESVRQLRNEAFRQVDDVELSVVQGVGGMFTAASTLVLANRKP</sequence>
<dbReference type="InterPro" id="IPR055140">
    <property type="entry name" value="Thiolase_C_2"/>
</dbReference>
<proteinExistence type="predicted"/>
<accession>A0A2T1A2M7</accession>
<evidence type="ECO:0000313" key="2">
    <source>
        <dbReference type="EMBL" id="PRZ42859.1"/>
    </source>
</evidence>
<dbReference type="Gene3D" id="3.40.47.10">
    <property type="match status" value="1"/>
</dbReference>
<dbReference type="SUPFAM" id="SSF53901">
    <property type="entry name" value="Thiolase-like"/>
    <property type="match status" value="1"/>
</dbReference>
<dbReference type="RefSeq" id="WP_106348385.1">
    <property type="nucleotide sequence ID" value="NZ_PVUE01000004.1"/>
</dbReference>
<dbReference type="EMBL" id="PVUE01000004">
    <property type="protein sequence ID" value="PRZ42859.1"/>
    <property type="molecule type" value="Genomic_DNA"/>
</dbReference>
<gene>
    <name evidence="2" type="ORF">CLV47_104207</name>
</gene>
<evidence type="ECO:0000313" key="3">
    <source>
        <dbReference type="Proteomes" id="UP000237752"/>
    </source>
</evidence>
<dbReference type="InterPro" id="IPR016039">
    <property type="entry name" value="Thiolase-like"/>
</dbReference>
<dbReference type="InterPro" id="IPR002155">
    <property type="entry name" value="Thiolase"/>
</dbReference>
<keyword evidence="3" id="KW-1185">Reference proteome</keyword>
<dbReference type="Proteomes" id="UP000237752">
    <property type="component" value="Unassembled WGS sequence"/>
</dbReference>
<dbReference type="Pfam" id="PF22691">
    <property type="entry name" value="Thiolase_C_1"/>
    <property type="match status" value="1"/>
</dbReference>
<dbReference type="PIRSF" id="PIRSF000429">
    <property type="entry name" value="Ac-CoA_Ac_transf"/>
    <property type="match status" value="1"/>
</dbReference>
<name>A0A2T1A2M7_9ACTN</name>
<feature type="domain" description="Thiolase C-terminal" evidence="1">
    <location>
        <begin position="233"/>
        <end position="375"/>
    </location>
</feature>
<protein>
    <submittedName>
        <fullName evidence="2">Acetyl-CoA acetyltransferase</fullName>
    </submittedName>
</protein>
<comment type="caution">
    <text evidence="2">The sequence shown here is derived from an EMBL/GenBank/DDBJ whole genome shotgun (WGS) entry which is preliminary data.</text>
</comment>
<dbReference type="AlphaFoldDB" id="A0A2T1A2M7"/>
<dbReference type="CDD" id="cd00829">
    <property type="entry name" value="SCP-x_thiolase"/>
    <property type="match status" value="1"/>
</dbReference>
<organism evidence="2 3">
    <name type="scientific">Antricoccus suffuscus</name>
    <dbReference type="NCBI Taxonomy" id="1629062"/>
    <lineage>
        <taxon>Bacteria</taxon>
        <taxon>Bacillati</taxon>
        <taxon>Actinomycetota</taxon>
        <taxon>Actinomycetes</taxon>
        <taxon>Geodermatophilales</taxon>
        <taxon>Antricoccaceae</taxon>
        <taxon>Antricoccus</taxon>
    </lineage>
</organism>
<dbReference type="OrthoDB" id="9785768at2"/>
<evidence type="ECO:0000259" key="1">
    <source>
        <dbReference type="Pfam" id="PF22691"/>
    </source>
</evidence>
<dbReference type="PANTHER" id="PTHR42870">
    <property type="entry name" value="ACETYL-COA C-ACETYLTRANSFERASE"/>
    <property type="match status" value="1"/>
</dbReference>
<dbReference type="PANTHER" id="PTHR42870:SF1">
    <property type="entry name" value="NON-SPECIFIC LIPID-TRANSFER PROTEIN-LIKE 2"/>
    <property type="match status" value="1"/>
</dbReference>
<reference evidence="2 3" key="1">
    <citation type="submission" date="2018-03" db="EMBL/GenBank/DDBJ databases">
        <title>Genomic Encyclopedia of Archaeal and Bacterial Type Strains, Phase II (KMG-II): from individual species to whole genera.</title>
        <authorList>
            <person name="Goeker M."/>
        </authorList>
    </citation>
    <scope>NUCLEOTIDE SEQUENCE [LARGE SCALE GENOMIC DNA]</scope>
    <source>
        <strain evidence="2 3">DSM 100065</strain>
    </source>
</reference>
<dbReference type="GO" id="GO:0016747">
    <property type="term" value="F:acyltransferase activity, transferring groups other than amino-acyl groups"/>
    <property type="evidence" value="ECO:0007669"/>
    <property type="project" value="InterPro"/>
</dbReference>
<keyword evidence="2" id="KW-0808">Transferase</keyword>